<dbReference type="PANTHER" id="PTHR47683">
    <property type="entry name" value="PSEUDOURIDINE SYNTHASE FAMILY PROTEIN-RELATED"/>
    <property type="match status" value="1"/>
</dbReference>
<keyword evidence="2 4" id="KW-0694">RNA-binding</keyword>
<keyword evidence="3 5" id="KW-0413">Isomerase</keyword>
<dbReference type="RefSeq" id="WP_027107296.1">
    <property type="nucleotide sequence ID" value="NZ_JQBZ01000025.1"/>
</dbReference>
<dbReference type="CDD" id="cd02870">
    <property type="entry name" value="PseudoU_synth_RsuA_like"/>
    <property type="match status" value="1"/>
</dbReference>
<reference evidence="7 8" key="1">
    <citation type="journal article" date="2015" name="Genome Announc.">
        <title>Expanding the biotechnology potential of lactobacilli through comparative genomics of 213 strains and associated genera.</title>
        <authorList>
            <person name="Sun Z."/>
            <person name="Harris H.M."/>
            <person name="McCann A."/>
            <person name="Guo C."/>
            <person name="Argimon S."/>
            <person name="Zhang W."/>
            <person name="Yang X."/>
            <person name="Jeffery I.B."/>
            <person name="Cooney J.C."/>
            <person name="Kagawa T.F."/>
            <person name="Liu W."/>
            <person name="Song Y."/>
            <person name="Salvetti E."/>
            <person name="Wrobel A."/>
            <person name="Rasinkangas P."/>
            <person name="Parkhill J."/>
            <person name="Rea M.C."/>
            <person name="O'Sullivan O."/>
            <person name="Ritari J."/>
            <person name="Douillard F.P."/>
            <person name="Paul Ross R."/>
            <person name="Yang R."/>
            <person name="Briner A.E."/>
            <person name="Felis G.E."/>
            <person name="de Vos W.M."/>
            <person name="Barrangou R."/>
            <person name="Klaenhammer T.R."/>
            <person name="Caufield P.W."/>
            <person name="Cui Y."/>
            <person name="Zhang H."/>
            <person name="O'Toole P.W."/>
        </authorList>
    </citation>
    <scope>NUCLEOTIDE SEQUENCE [LARGE SCALE GENOMIC DNA]</scope>
    <source>
        <strain evidence="7 8">DSM 22408</strain>
    </source>
</reference>
<accession>A0A0R2KPP0</accession>
<evidence type="ECO:0000259" key="6">
    <source>
        <dbReference type="SMART" id="SM00363"/>
    </source>
</evidence>
<dbReference type="SUPFAM" id="SSF55120">
    <property type="entry name" value="Pseudouridine synthase"/>
    <property type="match status" value="1"/>
</dbReference>
<dbReference type="CDD" id="cd00165">
    <property type="entry name" value="S4"/>
    <property type="match status" value="1"/>
</dbReference>
<feature type="domain" description="RNA-binding S4" evidence="6">
    <location>
        <begin position="3"/>
        <end position="70"/>
    </location>
</feature>
<evidence type="ECO:0000313" key="7">
    <source>
        <dbReference type="EMBL" id="KRN88892.1"/>
    </source>
</evidence>
<comment type="similarity">
    <text evidence="1 5">Belongs to the pseudouridine synthase RsuA family.</text>
</comment>
<dbReference type="SUPFAM" id="SSF55174">
    <property type="entry name" value="Alpha-L RNA-binding motif"/>
    <property type="match status" value="1"/>
</dbReference>
<evidence type="ECO:0000256" key="3">
    <source>
        <dbReference type="ARBA" id="ARBA00023235"/>
    </source>
</evidence>
<dbReference type="Pfam" id="PF01479">
    <property type="entry name" value="S4"/>
    <property type="match status" value="1"/>
</dbReference>
<dbReference type="Gene3D" id="3.30.70.1560">
    <property type="entry name" value="Alpha-L RNA-binding motif"/>
    <property type="match status" value="1"/>
</dbReference>
<dbReference type="PANTHER" id="PTHR47683:SF2">
    <property type="entry name" value="RNA-BINDING S4 DOMAIN-CONTAINING PROTEIN"/>
    <property type="match status" value="1"/>
</dbReference>
<evidence type="ECO:0000256" key="5">
    <source>
        <dbReference type="RuleBase" id="RU003887"/>
    </source>
</evidence>
<dbReference type="InterPro" id="IPR002942">
    <property type="entry name" value="S4_RNA-bd"/>
</dbReference>
<sequence length="242" mass="27158">MAERLQKVMANAGVASRRASEKLIQAGRVSVNGKIVTELGVKVGSQDFVLVDRNPIDKEKKVYFLLYKPRGVISAAKDDKGRKVVTDYFTDFEQRVYPVGRLDYDTSGLLLMTNDGELANQLMHPRYKVNKTYVAKVEGTPTNEELQKLRQGVVIDGKKTARAKCKVLSSDFQKKTSVVSLTIHEGRNHQVKKMFKAIGHPVQKLKRETYGFLNLNGLTSGDFRPLTSLEVSELKKTVRKGK</sequence>
<dbReference type="PROSITE" id="PS01149">
    <property type="entry name" value="PSI_RSU"/>
    <property type="match status" value="1"/>
</dbReference>
<keyword evidence="8" id="KW-1185">Reference proteome</keyword>
<dbReference type="InterPro" id="IPR036986">
    <property type="entry name" value="S4_RNA-bd_sf"/>
</dbReference>
<dbReference type="NCBIfam" id="TIGR00093">
    <property type="entry name" value="pseudouridine synthase"/>
    <property type="match status" value="1"/>
</dbReference>
<evidence type="ECO:0000256" key="2">
    <source>
        <dbReference type="ARBA" id="ARBA00022884"/>
    </source>
</evidence>
<proteinExistence type="inferred from homology"/>
<dbReference type="FunFam" id="3.30.70.580:FF:000005">
    <property type="entry name" value="Pseudouridine synthase"/>
    <property type="match status" value="1"/>
</dbReference>
<dbReference type="GO" id="GO:0005829">
    <property type="term" value="C:cytosol"/>
    <property type="evidence" value="ECO:0007669"/>
    <property type="project" value="UniProtKB-ARBA"/>
</dbReference>
<dbReference type="SMART" id="SM00363">
    <property type="entry name" value="S4"/>
    <property type="match status" value="1"/>
</dbReference>
<dbReference type="GO" id="GO:0003723">
    <property type="term" value="F:RNA binding"/>
    <property type="evidence" value="ECO:0007669"/>
    <property type="project" value="UniProtKB-KW"/>
</dbReference>
<dbReference type="Gene3D" id="3.30.70.580">
    <property type="entry name" value="Pseudouridine synthase I, catalytic domain, N-terminal subdomain"/>
    <property type="match status" value="1"/>
</dbReference>
<dbReference type="InterPro" id="IPR042092">
    <property type="entry name" value="PsdUridine_s_RsuA/RluB/E/F_cat"/>
</dbReference>
<dbReference type="InterPro" id="IPR020103">
    <property type="entry name" value="PsdUridine_synth_cat_dom_sf"/>
</dbReference>
<protein>
    <recommendedName>
        <fullName evidence="5">Pseudouridine synthase</fullName>
        <ecNumber evidence="5">5.4.99.-</ecNumber>
    </recommendedName>
</protein>
<dbReference type="Gene3D" id="3.10.290.10">
    <property type="entry name" value="RNA-binding S4 domain"/>
    <property type="match status" value="1"/>
</dbReference>
<evidence type="ECO:0000313" key="8">
    <source>
        <dbReference type="Proteomes" id="UP000051500"/>
    </source>
</evidence>
<evidence type="ECO:0000256" key="4">
    <source>
        <dbReference type="PROSITE-ProRule" id="PRU00182"/>
    </source>
</evidence>
<dbReference type="InterPro" id="IPR000748">
    <property type="entry name" value="PsdUridine_synth_RsuA/RluB/E/F"/>
</dbReference>
<dbReference type="InterPro" id="IPR018496">
    <property type="entry name" value="PsdUridine_synth_RsuA/RluB_CS"/>
</dbReference>
<dbReference type="InterPro" id="IPR050343">
    <property type="entry name" value="RsuA_PseudoU_synthase"/>
</dbReference>
<dbReference type="Proteomes" id="UP000051500">
    <property type="component" value="Unassembled WGS sequence"/>
</dbReference>
<comment type="caution">
    <text evidence="7">The sequence shown here is derived from an EMBL/GenBank/DDBJ whole genome shotgun (WGS) entry which is preliminary data.</text>
</comment>
<dbReference type="EMBL" id="JQBZ01000025">
    <property type="protein sequence ID" value="KRN88892.1"/>
    <property type="molecule type" value="Genomic_DNA"/>
</dbReference>
<dbReference type="InterPro" id="IPR020094">
    <property type="entry name" value="TruA/RsuA/RluB/E/F_N"/>
</dbReference>
<dbReference type="Pfam" id="PF00849">
    <property type="entry name" value="PseudoU_synth_2"/>
    <property type="match status" value="1"/>
</dbReference>
<dbReference type="EC" id="5.4.99.-" evidence="5"/>
<dbReference type="PROSITE" id="PS50889">
    <property type="entry name" value="S4"/>
    <property type="match status" value="1"/>
</dbReference>
<dbReference type="FunFam" id="3.30.70.1560:FF:000001">
    <property type="entry name" value="Pseudouridine synthase"/>
    <property type="match status" value="1"/>
</dbReference>
<dbReference type="GO" id="GO:0120159">
    <property type="term" value="F:rRNA pseudouridine synthase activity"/>
    <property type="evidence" value="ECO:0007669"/>
    <property type="project" value="UniProtKB-ARBA"/>
</dbReference>
<gene>
    <name evidence="7" type="ORF">IV53_GL000862</name>
</gene>
<dbReference type="GO" id="GO:0000455">
    <property type="term" value="P:enzyme-directed rRNA pseudouridine synthesis"/>
    <property type="evidence" value="ECO:0007669"/>
    <property type="project" value="UniProtKB-ARBA"/>
</dbReference>
<dbReference type="STRING" id="1122146.IV53_GL000862"/>
<dbReference type="InterPro" id="IPR006145">
    <property type="entry name" value="PsdUridine_synth_RsuA/RluA"/>
</dbReference>
<dbReference type="FunFam" id="3.10.290.10:FF:000003">
    <property type="entry name" value="Pseudouridine synthase"/>
    <property type="match status" value="1"/>
</dbReference>
<evidence type="ECO:0000256" key="1">
    <source>
        <dbReference type="ARBA" id="ARBA00008348"/>
    </source>
</evidence>
<dbReference type="AlphaFoldDB" id="A0A0R2KPP0"/>
<dbReference type="PATRIC" id="fig|1122146.4.peg.896"/>
<dbReference type="OrthoDB" id="9807213at2"/>
<dbReference type="eggNOG" id="COG1187">
    <property type="taxonomic scope" value="Bacteria"/>
</dbReference>
<name>A0A0R2KPP0_9LACO</name>
<organism evidence="7 8">
    <name type="scientific">Ligilactobacillus ceti DSM 22408</name>
    <dbReference type="NCBI Taxonomy" id="1122146"/>
    <lineage>
        <taxon>Bacteria</taxon>
        <taxon>Bacillati</taxon>
        <taxon>Bacillota</taxon>
        <taxon>Bacilli</taxon>
        <taxon>Lactobacillales</taxon>
        <taxon>Lactobacillaceae</taxon>
        <taxon>Ligilactobacillus</taxon>
    </lineage>
</organism>